<evidence type="ECO:0000313" key="4">
    <source>
        <dbReference type="RefSeq" id="XP_048129420.1"/>
    </source>
</evidence>
<dbReference type="SMART" id="SM00054">
    <property type="entry name" value="EFh"/>
    <property type="match status" value="2"/>
</dbReference>
<dbReference type="Proteomes" id="UP000827889">
    <property type="component" value="Chromosome 2"/>
</dbReference>
<dbReference type="CDD" id="cd00051">
    <property type="entry name" value="EFh"/>
    <property type="match status" value="1"/>
</dbReference>
<feature type="domain" description="EF-hand" evidence="2">
    <location>
        <begin position="50"/>
        <end position="85"/>
    </location>
</feature>
<dbReference type="RefSeq" id="XP_048129420.1">
    <property type="nucleotide sequence ID" value="XM_048273463.1"/>
</dbReference>
<reference evidence="4" key="2">
    <citation type="submission" date="2025-08" db="UniProtKB">
        <authorList>
            <consortium name="RefSeq"/>
        </authorList>
    </citation>
    <scope>IDENTIFICATION</scope>
    <source>
        <tissue evidence="4">Leaf</tissue>
    </source>
</reference>
<proteinExistence type="predicted"/>
<dbReference type="InterPro" id="IPR011992">
    <property type="entry name" value="EF-hand-dom_pair"/>
</dbReference>
<dbReference type="PROSITE" id="PS00018">
    <property type="entry name" value="EF_HAND_1"/>
    <property type="match status" value="1"/>
</dbReference>
<gene>
    <name evidence="4" type="primary">LOC125313657</name>
</gene>
<evidence type="ECO:0000313" key="3">
    <source>
        <dbReference type="Proteomes" id="UP000827889"/>
    </source>
</evidence>
<dbReference type="SUPFAM" id="SSF47473">
    <property type="entry name" value="EF-hand"/>
    <property type="match status" value="1"/>
</dbReference>
<dbReference type="InterPro" id="IPR002048">
    <property type="entry name" value="EF_hand_dom"/>
</dbReference>
<dbReference type="Gene3D" id="1.10.238.10">
    <property type="entry name" value="EF-hand"/>
    <property type="match status" value="2"/>
</dbReference>
<keyword evidence="1" id="KW-0106">Calcium</keyword>
<evidence type="ECO:0000259" key="2">
    <source>
        <dbReference type="PROSITE" id="PS50222"/>
    </source>
</evidence>
<dbReference type="InterPro" id="IPR018247">
    <property type="entry name" value="EF_Hand_1_Ca_BS"/>
</dbReference>
<dbReference type="PROSITE" id="PS50222">
    <property type="entry name" value="EF_HAND_2"/>
    <property type="match status" value="2"/>
</dbReference>
<accession>A0ABM3GYK2</accession>
<protein>
    <submittedName>
        <fullName evidence="4">Calmodulin-like protein 5</fullName>
    </submittedName>
</protein>
<dbReference type="GeneID" id="125313657"/>
<evidence type="ECO:0000256" key="1">
    <source>
        <dbReference type="ARBA" id="ARBA00022837"/>
    </source>
</evidence>
<dbReference type="Pfam" id="PF13202">
    <property type="entry name" value="EF-hand_5"/>
    <property type="match status" value="2"/>
</dbReference>
<sequence length="162" mass="18625">MVVERDWQYDYKKPAQLLHTVTLCHPSNAAHKDQKHFAASTMAITHGRKMSNEEFKKWLATFDANKDGRFSKEELRHAIRATGAWFPWLKAHKAVHAADTNGDGFIDENEMNTLVDYAEKHLNVRHIKVYDNEEKISSPEEMNLRQAKAAIDQDDKSVNGCM</sequence>
<feature type="domain" description="EF-hand" evidence="2">
    <location>
        <begin position="86"/>
        <end position="121"/>
    </location>
</feature>
<organism evidence="3 4">
    <name type="scientific">Rhodamnia argentea</name>
    <dbReference type="NCBI Taxonomy" id="178133"/>
    <lineage>
        <taxon>Eukaryota</taxon>
        <taxon>Viridiplantae</taxon>
        <taxon>Streptophyta</taxon>
        <taxon>Embryophyta</taxon>
        <taxon>Tracheophyta</taxon>
        <taxon>Spermatophyta</taxon>
        <taxon>Magnoliopsida</taxon>
        <taxon>eudicotyledons</taxon>
        <taxon>Gunneridae</taxon>
        <taxon>Pentapetalae</taxon>
        <taxon>rosids</taxon>
        <taxon>malvids</taxon>
        <taxon>Myrtales</taxon>
        <taxon>Myrtaceae</taxon>
        <taxon>Myrtoideae</taxon>
        <taxon>Myrteae</taxon>
        <taxon>Australasian group</taxon>
        <taxon>Rhodamnia</taxon>
    </lineage>
</organism>
<reference evidence="3" key="1">
    <citation type="submission" date="2025-05" db="UniProtKB">
        <authorList>
            <consortium name="RefSeq"/>
        </authorList>
    </citation>
    <scope>NUCLEOTIDE SEQUENCE [LARGE SCALE GENOMIC DNA]</scope>
</reference>
<keyword evidence="3" id="KW-1185">Reference proteome</keyword>
<name>A0ABM3GYK2_9MYRT</name>